<dbReference type="STRING" id="6205.A0A0R3WW55"/>
<proteinExistence type="predicted"/>
<dbReference type="OrthoDB" id="10670706at2759"/>
<protein>
    <submittedName>
        <fullName evidence="3">Mediator of RNA polymerase II transcription subunit 13</fullName>
    </submittedName>
</protein>
<dbReference type="Proteomes" id="UP000274429">
    <property type="component" value="Unassembled WGS sequence"/>
</dbReference>
<evidence type="ECO:0000313" key="2">
    <source>
        <dbReference type="Proteomes" id="UP000274429"/>
    </source>
</evidence>
<keyword evidence="2" id="KW-1185">Reference proteome</keyword>
<evidence type="ECO:0000313" key="1">
    <source>
        <dbReference type="EMBL" id="VDM25987.1"/>
    </source>
</evidence>
<sequence length="250" mass="28009">QQKHISLKQVQAYRFKTVTNFGGSYGFSYYLQITNVETGWMIDVAKIIPFPRENDSNSKNLCYSSTFSLDLFSSVLNLPTFASSVPFAECHERPDPACLYFLLHRLESPTEGMRLIAHVCIEASKVPSSLRDQALACRVSLLDVALQSLLHPCLHYIEYLAGFLDPPASLPPDLSIISQDSSNVARRLLLCLYLRRPGILYALKSSEAWSFLRTPSANGSIPECFEQKEVRLLFCFISDGILDDTSALQS</sequence>
<organism evidence="3">
    <name type="scientific">Hydatigena taeniaeformis</name>
    <name type="common">Feline tapeworm</name>
    <name type="synonym">Taenia taeniaeformis</name>
    <dbReference type="NCBI Taxonomy" id="6205"/>
    <lineage>
        <taxon>Eukaryota</taxon>
        <taxon>Metazoa</taxon>
        <taxon>Spiralia</taxon>
        <taxon>Lophotrochozoa</taxon>
        <taxon>Platyhelminthes</taxon>
        <taxon>Cestoda</taxon>
        <taxon>Eucestoda</taxon>
        <taxon>Cyclophyllidea</taxon>
        <taxon>Taeniidae</taxon>
        <taxon>Hydatigera</taxon>
    </lineage>
</organism>
<reference evidence="3" key="1">
    <citation type="submission" date="2017-02" db="UniProtKB">
        <authorList>
            <consortium name="WormBaseParasite"/>
        </authorList>
    </citation>
    <scope>IDENTIFICATION</scope>
</reference>
<dbReference type="WBParaSite" id="TTAC_0000499501-mRNA-1">
    <property type="protein sequence ID" value="TTAC_0000499501-mRNA-1"/>
    <property type="gene ID" value="TTAC_0000499501"/>
</dbReference>
<dbReference type="AlphaFoldDB" id="A0A0R3WW55"/>
<accession>A0A0R3WW55</accession>
<evidence type="ECO:0000313" key="3">
    <source>
        <dbReference type="WBParaSite" id="TTAC_0000499501-mRNA-1"/>
    </source>
</evidence>
<name>A0A0R3WW55_HYDTA</name>
<reference evidence="1 2" key="2">
    <citation type="submission" date="2018-11" db="EMBL/GenBank/DDBJ databases">
        <authorList>
            <consortium name="Pathogen Informatics"/>
        </authorList>
    </citation>
    <scope>NUCLEOTIDE SEQUENCE [LARGE SCALE GENOMIC DNA]</scope>
</reference>
<gene>
    <name evidence="1" type="ORF">TTAC_LOCUS4981</name>
</gene>
<dbReference type="EMBL" id="UYWX01005845">
    <property type="protein sequence ID" value="VDM25987.1"/>
    <property type="molecule type" value="Genomic_DNA"/>
</dbReference>